<organism evidence="3 4">
    <name type="scientific">Kribbella sandramycini</name>
    <dbReference type="NCBI Taxonomy" id="60450"/>
    <lineage>
        <taxon>Bacteria</taxon>
        <taxon>Bacillati</taxon>
        <taxon>Actinomycetota</taxon>
        <taxon>Actinomycetes</taxon>
        <taxon>Propionibacteriales</taxon>
        <taxon>Kribbellaceae</taxon>
        <taxon>Kribbella</taxon>
    </lineage>
</organism>
<accession>A0A7Y4NZN0</accession>
<protein>
    <submittedName>
        <fullName evidence="3">Uncharacterized protein</fullName>
    </submittedName>
</protein>
<reference evidence="3 4" key="1">
    <citation type="submission" date="2020-05" db="EMBL/GenBank/DDBJ databases">
        <title>Genome sequence of Kribbella sandramycini ATCC 39419.</title>
        <authorList>
            <person name="Maclea K.S."/>
            <person name="Fair J.L."/>
        </authorList>
    </citation>
    <scope>NUCLEOTIDE SEQUENCE [LARGE SCALE GENOMIC DNA]</scope>
    <source>
        <strain evidence="3 4">ATCC 39419</strain>
    </source>
</reference>
<name>A0A7Y4NZN0_9ACTN</name>
<dbReference type="Proteomes" id="UP000553957">
    <property type="component" value="Unassembled WGS sequence"/>
</dbReference>
<keyword evidence="4" id="KW-1185">Reference proteome</keyword>
<reference evidence="2 5" key="2">
    <citation type="submission" date="2020-08" db="EMBL/GenBank/DDBJ databases">
        <title>Sequencing the genomes of 1000 actinobacteria strains.</title>
        <authorList>
            <person name="Klenk H.-P."/>
        </authorList>
    </citation>
    <scope>NUCLEOTIDE SEQUENCE [LARGE SCALE GENOMIC DNA]</scope>
    <source>
        <strain evidence="2 5">DSM 15626</strain>
    </source>
</reference>
<dbReference type="RefSeq" id="WP_171674247.1">
    <property type="nucleotide sequence ID" value="NZ_BAAAGT010000001.1"/>
</dbReference>
<dbReference type="Proteomes" id="UP000534306">
    <property type="component" value="Unassembled WGS sequence"/>
</dbReference>
<dbReference type="EMBL" id="JABJRC010000003">
    <property type="protein sequence ID" value="NOL41766.1"/>
    <property type="molecule type" value="Genomic_DNA"/>
</dbReference>
<sequence>MTPTSLEELLLCSGAAALQLSGAAQSAWNGQVVDARDGVLGLAHWDGTLHLDRETILDPLREMYALAGKHHPPTLLAHYREALATLLHEHSHFLGPPGATQEAARIAFTRPGSRQLEEGIAEAWSQDHLTAYLTSLGIHKVAPGIENLRTVGYYPAYVTAARLLTTDLDTRNNLTPGTTLHTLNNQTAEHQLPALVTLYYLSTPLPTLEPTGAPTREHLESLLRTTLPALDAQTLLPHPQATTQARQLTHSLLTRLHTDLTRATTFYKAFAGLPTPNPNHPTTPTSAGTRSRKLTHPAPQLQRGS</sequence>
<feature type="region of interest" description="Disordered" evidence="1">
    <location>
        <begin position="270"/>
        <end position="305"/>
    </location>
</feature>
<evidence type="ECO:0000313" key="2">
    <source>
        <dbReference type="EMBL" id="MBB6565499.1"/>
    </source>
</evidence>
<gene>
    <name evidence="2" type="ORF">HNR71_001136</name>
    <name evidence="3" type="ORF">HPO96_16075</name>
</gene>
<evidence type="ECO:0000313" key="4">
    <source>
        <dbReference type="Proteomes" id="UP000534306"/>
    </source>
</evidence>
<dbReference type="AlphaFoldDB" id="A0A7Y4NZN0"/>
<dbReference type="EMBL" id="JACHKF010000001">
    <property type="protein sequence ID" value="MBB6565499.1"/>
    <property type="molecule type" value="Genomic_DNA"/>
</dbReference>
<comment type="caution">
    <text evidence="3">The sequence shown here is derived from an EMBL/GenBank/DDBJ whole genome shotgun (WGS) entry which is preliminary data.</text>
</comment>
<proteinExistence type="predicted"/>
<evidence type="ECO:0000313" key="5">
    <source>
        <dbReference type="Proteomes" id="UP000553957"/>
    </source>
</evidence>
<evidence type="ECO:0000313" key="3">
    <source>
        <dbReference type="EMBL" id="NOL41766.1"/>
    </source>
</evidence>
<evidence type="ECO:0000256" key="1">
    <source>
        <dbReference type="SAM" id="MobiDB-lite"/>
    </source>
</evidence>